<sequence length="535" mass="55319">MADRSIGQLPEVTAMGVTDLFVLEQAGAAKKLTGQLLKASLMTWLDGHGGVKSFAYDEDTGKVTIVTTDGTTLTTGDLRGKNGHMIHAYDLGGPGSPGNYLIMSFSSANPMPEDWAVGDLILNSYGDMWVISNITPTDNGYNVRFDFMASLVGPQGDSPTIGSNGHWWVGDTDTGVVARGDTGTHGSDVTVTSAAVPGTDEHPNGGVKLTITETVYDATGAASQVNTIEKTIWNGNTGPTGPQGTAPHIGDNGHWYVGDMDTGVNAKGDKGDGLKIDGSVPTYADLPTLTAADMGKTYLVNADGRLYFWSGTAWPASGAGLLIKGEDGITPNIGANGHWWIGTTDTGVQAQGEDGKSAYESAQDGGYTGTETQFNTDLAEVGNKQDKITGAKGKYLGFTDTDTLGAVSLPSASTGSKGITYLVDSYERTDTDKAVTPKALNSVYKLVEDKADKSVSKAATLTAAGWSNGVQSLAVSGITATANGSLRIAQSATDEQFAAWGAAQPRVTAQAAGSLTVKAAGAVPMVDIPVEVIVL</sequence>
<dbReference type="EMBL" id="BK032750">
    <property type="protein sequence ID" value="DAF58338.1"/>
    <property type="molecule type" value="Genomic_DNA"/>
</dbReference>
<evidence type="ECO:0000313" key="1">
    <source>
        <dbReference type="EMBL" id="DAF58338.1"/>
    </source>
</evidence>
<protein>
    <submittedName>
        <fullName evidence="1">Uncharacterized protein</fullName>
    </submittedName>
</protein>
<accession>A0A8S5T6E3</accession>
<organism evidence="1">
    <name type="scientific">Myoviridae sp. ct6eX13</name>
    <dbReference type="NCBI Taxonomy" id="2827660"/>
    <lineage>
        <taxon>Viruses</taxon>
        <taxon>Duplodnaviria</taxon>
        <taxon>Heunggongvirae</taxon>
        <taxon>Uroviricota</taxon>
        <taxon>Caudoviricetes</taxon>
    </lineage>
</organism>
<reference evidence="1" key="1">
    <citation type="journal article" date="2021" name="Proc. Natl. Acad. Sci. U.S.A.">
        <title>A Catalog of Tens of Thousands of Viruses from Human Metagenomes Reveals Hidden Associations with Chronic Diseases.</title>
        <authorList>
            <person name="Tisza M.J."/>
            <person name="Buck C.B."/>
        </authorList>
    </citation>
    <scope>NUCLEOTIDE SEQUENCE</scope>
    <source>
        <strain evidence="1">Ct6eX13</strain>
    </source>
</reference>
<proteinExistence type="predicted"/>
<dbReference type="Gene3D" id="2.60.120.220">
    <property type="entry name" value="Satellite virus coat domain"/>
    <property type="match status" value="2"/>
</dbReference>
<name>A0A8S5T6E3_9CAUD</name>